<reference evidence="2 3" key="1">
    <citation type="submission" date="2021-06" db="EMBL/GenBank/DDBJ databases">
        <title>Caerostris darwini draft genome.</title>
        <authorList>
            <person name="Kono N."/>
            <person name="Arakawa K."/>
        </authorList>
    </citation>
    <scope>NUCLEOTIDE SEQUENCE [LARGE SCALE GENOMIC DNA]</scope>
</reference>
<accession>A0AAV4X737</accession>
<feature type="region of interest" description="Disordered" evidence="1">
    <location>
        <begin position="1"/>
        <end position="20"/>
    </location>
</feature>
<gene>
    <name evidence="2" type="ORF">CDAR_175671</name>
</gene>
<dbReference type="Proteomes" id="UP001054837">
    <property type="component" value="Unassembled WGS sequence"/>
</dbReference>
<keyword evidence="3" id="KW-1185">Reference proteome</keyword>
<evidence type="ECO:0000256" key="1">
    <source>
        <dbReference type="SAM" id="MobiDB-lite"/>
    </source>
</evidence>
<dbReference type="EMBL" id="BPLQ01015694">
    <property type="protein sequence ID" value="GIY89790.1"/>
    <property type="molecule type" value="Genomic_DNA"/>
</dbReference>
<organism evidence="2 3">
    <name type="scientific">Caerostris darwini</name>
    <dbReference type="NCBI Taxonomy" id="1538125"/>
    <lineage>
        <taxon>Eukaryota</taxon>
        <taxon>Metazoa</taxon>
        <taxon>Ecdysozoa</taxon>
        <taxon>Arthropoda</taxon>
        <taxon>Chelicerata</taxon>
        <taxon>Arachnida</taxon>
        <taxon>Araneae</taxon>
        <taxon>Araneomorphae</taxon>
        <taxon>Entelegynae</taxon>
        <taxon>Araneoidea</taxon>
        <taxon>Araneidae</taxon>
        <taxon>Caerostris</taxon>
    </lineage>
</organism>
<dbReference type="AlphaFoldDB" id="A0AAV4X737"/>
<sequence length="97" mass="10960">MLPPSIDAKKKSRIRRRTKASSDWAIPTFTSSSRQPFAYLGRPLCRSQTRTLSVNIDIVPTGLNDSRLAMSFRSFQVCSIIHGTGHSKVLEKILLWK</sequence>
<evidence type="ECO:0000313" key="3">
    <source>
        <dbReference type="Proteomes" id="UP001054837"/>
    </source>
</evidence>
<proteinExistence type="predicted"/>
<comment type="caution">
    <text evidence="2">The sequence shown here is derived from an EMBL/GenBank/DDBJ whole genome shotgun (WGS) entry which is preliminary data.</text>
</comment>
<feature type="compositionally biased region" description="Basic residues" evidence="1">
    <location>
        <begin position="10"/>
        <end position="19"/>
    </location>
</feature>
<protein>
    <submittedName>
        <fullName evidence="2">Uncharacterized protein</fullName>
    </submittedName>
</protein>
<name>A0AAV4X737_9ARAC</name>
<evidence type="ECO:0000313" key="2">
    <source>
        <dbReference type="EMBL" id="GIY89790.1"/>
    </source>
</evidence>